<gene>
    <name evidence="3" type="ORF">PH7735_00684</name>
</gene>
<dbReference type="STRING" id="1715693.PH7735_00684"/>
<dbReference type="AlphaFoldDB" id="A0A0P1IBN3"/>
<keyword evidence="2" id="KW-0732">Signal</keyword>
<evidence type="ECO:0000313" key="4">
    <source>
        <dbReference type="Proteomes" id="UP000051870"/>
    </source>
</evidence>
<evidence type="ECO:0008006" key="5">
    <source>
        <dbReference type="Google" id="ProtNLM"/>
    </source>
</evidence>
<dbReference type="PROSITE" id="PS51257">
    <property type="entry name" value="PROKAR_LIPOPROTEIN"/>
    <property type="match status" value="1"/>
</dbReference>
<dbReference type="Proteomes" id="UP000051870">
    <property type="component" value="Unassembled WGS sequence"/>
</dbReference>
<evidence type="ECO:0000256" key="1">
    <source>
        <dbReference type="SAM" id="MobiDB-lite"/>
    </source>
</evidence>
<feature type="chain" id="PRO_5006065090" description="Excalibur calcium-binding domain-containing protein" evidence="2">
    <location>
        <begin position="25"/>
        <end position="279"/>
    </location>
</feature>
<organism evidence="3 4">
    <name type="scientific">Shimia thalassica</name>
    <dbReference type="NCBI Taxonomy" id="1715693"/>
    <lineage>
        <taxon>Bacteria</taxon>
        <taxon>Pseudomonadati</taxon>
        <taxon>Pseudomonadota</taxon>
        <taxon>Alphaproteobacteria</taxon>
        <taxon>Rhodobacterales</taxon>
        <taxon>Roseobacteraceae</taxon>
    </lineage>
</organism>
<keyword evidence="4" id="KW-1185">Reference proteome</keyword>
<evidence type="ECO:0000313" key="3">
    <source>
        <dbReference type="EMBL" id="CUJ86920.1"/>
    </source>
</evidence>
<sequence length="279" mass="28222">MRVFLTGCALVALAACQPAIPDSAAGVGFDNPVNSPQVQKQRDEAITAGTTAAIPPAQTVSEETLATLQRTSVPAATPAPQPAPVPVAAAPKPQPQPVPVATAAVATAAVASTPEPPAPSSSSASTPLTTPDGVVHASPSNPAPVLMNNPGLSDENNFEAVGARRSIDADAERLANARANYKVIEPTAVPKRSGSGGPNIVSYALVSKNAVGTKVYSRVGLKNAARYQKACAGYPSDNEAQAAFLSKGGPKRDRLGLDPDGDGFACGWDPSPYRKAAGG</sequence>
<dbReference type="RefSeq" id="WP_058309896.1">
    <property type="nucleotide sequence ID" value="NZ_CYTW01000001.1"/>
</dbReference>
<feature type="signal peptide" evidence="2">
    <location>
        <begin position="1"/>
        <end position="24"/>
    </location>
</feature>
<feature type="compositionally biased region" description="Low complexity" evidence="1">
    <location>
        <begin position="99"/>
        <end position="113"/>
    </location>
</feature>
<feature type="region of interest" description="Disordered" evidence="1">
    <location>
        <begin position="72"/>
        <end position="151"/>
    </location>
</feature>
<dbReference type="EMBL" id="CYTW01000001">
    <property type="protein sequence ID" value="CUJ86920.1"/>
    <property type="molecule type" value="Genomic_DNA"/>
</dbReference>
<name>A0A0P1IBN3_9RHOB</name>
<protein>
    <recommendedName>
        <fullName evidence="5">Excalibur calcium-binding domain-containing protein</fullName>
    </recommendedName>
</protein>
<dbReference type="GeneID" id="83879763"/>
<feature type="compositionally biased region" description="Low complexity" evidence="1">
    <location>
        <begin position="120"/>
        <end position="131"/>
    </location>
</feature>
<accession>A0A0P1IBN3</accession>
<evidence type="ECO:0000256" key="2">
    <source>
        <dbReference type="SAM" id="SignalP"/>
    </source>
</evidence>
<feature type="region of interest" description="Disordered" evidence="1">
    <location>
        <begin position="245"/>
        <end position="279"/>
    </location>
</feature>
<proteinExistence type="predicted"/>
<reference evidence="4" key="1">
    <citation type="submission" date="2015-09" db="EMBL/GenBank/DDBJ databases">
        <authorList>
            <person name="Rodrigo-Torres Lidia"/>
            <person name="Arahal R.David."/>
        </authorList>
    </citation>
    <scope>NUCLEOTIDE SEQUENCE [LARGE SCALE GENOMIC DNA]</scope>
    <source>
        <strain evidence="4">CECT 7735</strain>
    </source>
</reference>